<gene>
    <name evidence="3" type="ORF">EOI86_15360</name>
</gene>
<dbReference type="AlphaFoldDB" id="A0A3S2W5J4"/>
<dbReference type="InterPro" id="IPR001623">
    <property type="entry name" value="DnaJ_domain"/>
</dbReference>
<comment type="caution">
    <text evidence="3">The sequence shown here is derived from an EMBL/GenBank/DDBJ whole genome shotgun (WGS) entry which is preliminary data.</text>
</comment>
<dbReference type="Proteomes" id="UP000287447">
    <property type="component" value="Unassembled WGS sequence"/>
</dbReference>
<evidence type="ECO:0000313" key="4">
    <source>
        <dbReference type="Proteomes" id="UP000287447"/>
    </source>
</evidence>
<protein>
    <submittedName>
        <fullName evidence="3">J domain-containing protein</fullName>
    </submittedName>
</protein>
<evidence type="ECO:0000313" key="3">
    <source>
        <dbReference type="EMBL" id="RVU36956.1"/>
    </source>
</evidence>
<sequence>MSYAVPCSSRFRDAVLEMAADREVNVGDLARSIMLTLSPDAIKGATDPGEPEESDRETVVLKSGPSAGKPWRRKPRLQVRLPAGHDVVDIRKALGIALDLHGGDCEVRLESAAAPEWPEIVHELEEKVARLQVTIATLAFEPLANGVRTQDEAMHVLGFIPGTRPDSKTIKARYRMMAAIHHPDSEFGDHARMSQINQAMSLLKNGLL</sequence>
<dbReference type="SMART" id="SM00271">
    <property type="entry name" value="DnaJ"/>
    <property type="match status" value="1"/>
</dbReference>
<feature type="region of interest" description="Disordered" evidence="1">
    <location>
        <begin position="41"/>
        <end position="73"/>
    </location>
</feature>
<evidence type="ECO:0000256" key="1">
    <source>
        <dbReference type="SAM" id="MobiDB-lite"/>
    </source>
</evidence>
<accession>A0A3S2W5J4</accession>
<dbReference type="Gene3D" id="1.10.287.110">
    <property type="entry name" value="DnaJ domain"/>
    <property type="match status" value="1"/>
</dbReference>
<keyword evidence="4" id="KW-1185">Reference proteome</keyword>
<reference evidence="4" key="1">
    <citation type="submission" date="2019-01" db="EMBL/GenBank/DDBJ databases">
        <title>Gri0909 isolated from a small marine red alga.</title>
        <authorList>
            <person name="Kim J."/>
            <person name="Jeong S.E."/>
            <person name="Jeon C.O."/>
        </authorList>
    </citation>
    <scope>NUCLEOTIDE SEQUENCE [LARGE SCALE GENOMIC DNA]</scope>
    <source>
        <strain evidence="4">Gri0909</strain>
    </source>
</reference>
<evidence type="ECO:0000259" key="2">
    <source>
        <dbReference type="SMART" id="SM00271"/>
    </source>
</evidence>
<organism evidence="3 4">
    <name type="scientific">Hwanghaeella grinnelliae</name>
    <dbReference type="NCBI Taxonomy" id="2500179"/>
    <lineage>
        <taxon>Bacteria</taxon>
        <taxon>Pseudomonadati</taxon>
        <taxon>Pseudomonadota</taxon>
        <taxon>Alphaproteobacteria</taxon>
        <taxon>Rhodospirillales</taxon>
        <taxon>Rhodospirillaceae</taxon>
        <taxon>Hwanghaeella</taxon>
    </lineage>
</organism>
<dbReference type="CDD" id="cd06257">
    <property type="entry name" value="DnaJ"/>
    <property type="match status" value="1"/>
</dbReference>
<proteinExistence type="predicted"/>
<dbReference type="EMBL" id="SADE01000002">
    <property type="protein sequence ID" value="RVU36956.1"/>
    <property type="molecule type" value="Genomic_DNA"/>
</dbReference>
<dbReference type="InterPro" id="IPR036869">
    <property type="entry name" value="J_dom_sf"/>
</dbReference>
<feature type="domain" description="J" evidence="2">
    <location>
        <begin position="151"/>
        <end position="208"/>
    </location>
</feature>
<name>A0A3S2W5J4_9PROT</name>
<dbReference type="SUPFAM" id="SSF46565">
    <property type="entry name" value="Chaperone J-domain"/>
    <property type="match status" value="1"/>
</dbReference>